<evidence type="ECO:0000256" key="1">
    <source>
        <dbReference type="ARBA" id="ARBA00004141"/>
    </source>
</evidence>
<keyword evidence="2 5" id="KW-0812">Transmembrane</keyword>
<evidence type="ECO:0000256" key="2">
    <source>
        <dbReference type="ARBA" id="ARBA00022692"/>
    </source>
</evidence>
<feature type="transmembrane region" description="Helical" evidence="5">
    <location>
        <begin position="36"/>
        <end position="57"/>
    </location>
</feature>
<keyword evidence="3 5" id="KW-1133">Transmembrane helix</keyword>
<protein>
    <submittedName>
        <fullName evidence="6">CvpA family protein</fullName>
    </submittedName>
</protein>
<dbReference type="EMBL" id="SHBK01000010">
    <property type="protein sequence ID" value="RZO24424.1"/>
    <property type="molecule type" value="Genomic_DNA"/>
</dbReference>
<evidence type="ECO:0000256" key="4">
    <source>
        <dbReference type="ARBA" id="ARBA00023136"/>
    </source>
</evidence>
<evidence type="ECO:0000313" key="6">
    <source>
        <dbReference type="EMBL" id="RZO24424.1"/>
    </source>
</evidence>
<gene>
    <name evidence="6" type="ORF">EVA98_01285</name>
</gene>
<evidence type="ECO:0000313" key="7">
    <source>
        <dbReference type="Proteomes" id="UP000316449"/>
    </source>
</evidence>
<reference evidence="6 7" key="1">
    <citation type="submission" date="2019-02" db="EMBL/GenBank/DDBJ databases">
        <title>Prokaryotic population dynamics and viral predation in marine succession experiment using metagenomics: the confinement effect.</title>
        <authorList>
            <person name="Haro-Moreno J.M."/>
            <person name="Rodriguez-Valera F."/>
            <person name="Lopez-Perez M."/>
        </authorList>
    </citation>
    <scope>NUCLEOTIDE SEQUENCE [LARGE SCALE GENOMIC DNA]</scope>
    <source>
        <strain evidence="6">MED-G165</strain>
    </source>
</reference>
<comment type="subcellular location">
    <subcellularLocation>
        <location evidence="1">Membrane</location>
        <topology evidence="1">Multi-pass membrane protein</topology>
    </subcellularLocation>
</comment>
<dbReference type="InterPro" id="IPR003825">
    <property type="entry name" value="Colicin-V_CvpA"/>
</dbReference>
<dbReference type="InterPro" id="IPR052719">
    <property type="entry name" value="CvpA-like"/>
</dbReference>
<keyword evidence="4 5" id="KW-0472">Membrane</keyword>
<organism evidence="6 7">
    <name type="scientific">SAR86 cluster bacterium</name>
    <dbReference type="NCBI Taxonomy" id="2030880"/>
    <lineage>
        <taxon>Bacteria</taxon>
        <taxon>Pseudomonadati</taxon>
        <taxon>Pseudomonadota</taxon>
        <taxon>Gammaproteobacteria</taxon>
        <taxon>SAR86 cluster</taxon>
    </lineage>
</organism>
<name>A0A520MTA8_9GAMM</name>
<dbReference type="Pfam" id="PF02674">
    <property type="entry name" value="Colicin_V"/>
    <property type="match status" value="1"/>
</dbReference>
<accession>A0A520MTA8</accession>
<proteinExistence type="predicted"/>
<dbReference type="PANTHER" id="PTHR36926">
    <property type="entry name" value="COLICIN V PRODUCTION PROTEIN"/>
    <property type="match status" value="1"/>
</dbReference>
<comment type="caution">
    <text evidence="6">The sequence shown here is derived from an EMBL/GenBank/DDBJ whole genome shotgun (WGS) entry which is preliminary data.</text>
</comment>
<feature type="transmembrane region" description="Helical" evidence="5">
    <location>
        <begin position="12"/>
        <end position="30"/>
    </location>
</feature>
<dbReference type="AlphaFoldDB" id="A0A520MTA8"/>
<dbReference type="Proteomes" id="UP000316449">
    <property type="component" value="Unassembled WGS sequence"/>
</dbReference>
<dbReference type="GO" id="GO:0016020">
    <property type="term" value="C:membrane"/>
    <property type="evidence" value="ECO:0007669"/>
    <property type="project" value="UniProtKB-SubCell"/>
</dbReference>
<dbReference type="GO" id="GO:0009403">
    <property type="term" value="P:toxin biosynthetic process"/>
    <property type="evidence" value="ECO:0007669"/>
    <property type="project" value="InterPro"/>
</dbReference>
<dbReference type="PANTHER" id="PTHR36926:SF1">
    <property type="entry name" value="COLICIN V PRODUCTION PROTEIN"/>
    <property type="match status" value="1"/>
</dbReference>
<feature type="transmembrane region" description="Helical" evidence="5">
    <location>
        <begin position="105"/>
        <end position="126"/>
    </location>
</feature>
<sequence>MESIALSYFDYLVIGIIMLSGLIAFFRGFIQEILSLLLWIIAFAAAMLLNAYLDPYFINYIDNPEVRRILTIITVFVGIIFLGGLLIKLLRGLVHWSGMGGLDRLLGVLFGFIRGMLLIVVIYLVLPNDIKQSSFIINSQSSPYLKKYAPMAEKFFKSMISDKNSVMLKADISTIYETT</sequence>
<feature type="transmembrane region" description="Helical" evidence="5">
    <location>
        <begin position="69"/>
        <end position="90"/>
    </location>
</feature>
<evidence type="ECO:0000256" key="3">
    <source>
        <dbReference type="ARBA" id="ARBA00022989"/>
    </source>
</evidence>
<evidence type="ECO:0000256" key="5">
    <source>
        <dbReference type="SAM" id="Phobius"/>
    </source>
</evidence>